<protein>
    <submittedName>
        <fullName evidence="1">Uncharacterized protein</fullName>
    </submittedName>
</protein>
<proteinExistence type="predicted"/>
<sequence>MTTRQEPKQGEWAKTLVCQDGVHFKCAGQWWLTNNKGGPCACACHKRPAQ</sequence>
<accession>A0A0F9GIF1</accession>
<reference evidence="1" key="1">
    <citation type="journal article" date="2015" name="Nature">
        <title>Complex archaea that bridge the gap between prokaryotes and eukaryotes.</title>
        <authorList>
            <person name="Spang A."/>
            <person name="Saw J.H."/>
            <person name="Jorgensen S.L."/>
            <person name="Zaremba-Niedzwiedzka K."/>
            <person name="Martijn J."/>
            <person name="Lind A.E."/>
            <person name="van Eijk R."/>
            <person name="Schleper C."/>
            <person name="Guy L."/>
            <person name="Ettema T.J."/>
        </authorList>
    </citation>
    <scope>NUCLEOTIDE SEQUENCE</scope>
</reference>
<evidence type="ECO:0000313" key="1">
    <source>
        <dbReference type="EMBL" id="KKL98604.1"/>
    </source>
</evidence>
<organism evidence="1">
    <name type="scientific">marine sediment metagenome</name>
    <dbReference type="NCBI Taxonomy" id="412755"/>
    <lineage>
        <taxon>unclassified sequences</taxon>
        <taxon>metagenomes</taxon>
        <taxon>ecological metagenomes</taxon>
    </lineage>
</organism>
<comment type="caution">
    <text evidence="1">The sequence shown here is derived from an EMBL/GenBank/DDBJ whole genome shotgun (WGS) entry which is preliminary data.</text>
</comment>
<dbReference type="AlphaFoldDB" id="A0A0F9GIF1"/>
<name>A0A0F9GIF1_9ZZZZ</name>
<dbReference type="EMBL" id="LAZR01017875">
    <property type="protein sequence ID" value="KKL98604.1"/>
    <property type="molecule type" value="Genomic_DNA"/>
</dbReference>
<gene>
    <name evidence="1" type="ORF">LCGC14_1822730</name>
</gene>